<dbReference type="CDD" id="cd07503">
    <property type="entry name" value="HAD_HisB-N"/>
    <property type="match status" value="1"/>
</dbReference>
<evidence type="ECO:0000256" key="6">
    <source>
        <dbReference type="ARBA" id="ARBA00031828"/>
    </source>
</evidence>
<dbReference type="GO" id="GO:0046872">
    <property type="term" value="F:metal ion binding"/>
    <property type="evidence" value="ECO:0007669"/>
    <property type="project" value="UniProtKB-KW"/>
</dbReference>
<feature type="binding site" evidence="9">
    <location>
        <position position="129"/>
    </location>
    <ligand>
        <name>substrate</name>
    </ligand>
</feature>
<dbReference type="NCBIfam" id="TIGR01662">
    <property type="entry name" value="HAD-SF-IIIA"/>
    <property type="match status" value="1"/>
</dbReference>
<evidence type="ECO:0000256" key="5">
    <source>
        <dbReference type="ARBA" id="ARBA00023277"/>
    </source>
</evidence>
<proteinExistence type="inferred from homology"/>
<dbReference type="InterPro" id="IPR006549">
    <property type="entry name" value="HAD-SF_hydro_IIIA"/>
</dbReference>
<dbReference type="EMBL" id="DF820473">
    <property type="protein sequence ID" value="GAK60443.1"/>
    <property type="molecule type" value="Genomic_DNA"/>
</dbReference>
<dbReference type="EC" id="3.1.3.-" evidence="7"/>
<feature type="binding site" evidence="11">
    <location>
        <position position="12"/>
    </location>
    <ligand>
        <name>Mg(2+)</name>
        <dbReference type="ChEBI" id="CHEBI:18420"/>
    </ligand>
</feature>
<dbReference type="PANTHER" id="PTHR42891:SF1">
    <property type="entry name" value="D-GLYCERO-BETA-D-MANNO-HEPTOSE-1,7-BISPHOSPHATE 7-PHOSPHATASE"/>
    <property type="match status" value="1"/>
</dbReference>
<feature type="binding site" evidence="9">
    <location>
        <begin position="18"/>
        <end position="21"/>
    </location>
    <ligand>
        <name>substrate</name>
    </ligand>
</feature>
<evidence type="ECO:0000313" key="12">
    <source>
        <dbReference type="EMBL" id="GAK60443.1"/>
    </source>
</evidence>
<keyword evidence="4 7" id="KW-0378">Hydrolase</keyword>
<dbReference type="SUPFAM" id="SSF56784">
    <property type="entry name" value="HAD-like"/>
    <property type="match status" value="1"/>
</dbReference>
<feature type="binding site" evidence="9">
    <location>
        <begin position="102"/>
        <end position="103"/>
    </location>
    <ligand>
        <name>substrate</name>
    </ligand>
</feature>
<dbReference type="eggNOG" id="COG0241">
    <property type="taxonomic scope" value="Bacteria"/>
</dbReference>
<comment type="subcellular location">
    <subcellularLocation>
        <location evidence="1 7">Cytoplasm</location>
    </subcellularLocation>
</comment>
<gene>
    <name evidence="12" type="ORF">U27_00340</name>
</gene>
<evidence type="ECO:0000256" key="2">
    <source>
        <dbReference type="ARBA" id="ARBA00022490"/>
    </source>
</evidence>
<feature type="binding site" evidence="11">
    <location>
        <position position="129"/>
    </location>
    <ligand>
        <name>Mg(2+)</name>
        <dbReference type="ChEBI" id="CHEBI:18420"/>
    </ligand>
</feature>
<reference evidence="12" key="1">
    <citation type="journal article" date="2015" name="PeerJ">
        <title>First genomic representation of candidate bacterial phylum KSB3 points to enhanced environmental sensing as a trigger of wastewater bulking.</title>
        <authorList>
            <person name="Sekiguchi Y."/>
            <person name="Ohashi A."/>
            <person name="Parks D.H."/>
            <person name="Yamauchi T."/>
            <person name="Tyson G.W."/>
            <person name="Hugenholtz P."/>
        </authorList>
    </citation>
    <scope>NUCLEOTIDE SEQUENCE [LARGE SCALE GENOMIC DNA]</scope>
</reference>
<dbReference type="NCBIfam" id="TIGR01656">
    <property type="entry name" value="Histidinol-ppas"/>
    <property type="match status" value="1"/>
</dbReference>
<dbReference type="GO" id="GO:0005975">
    <property type="term" value="P:carbohydrate metabolic process"/>
    <property type="evidence" value="ECO:0007669"/>
    <property type="project" value="InterPro"/>
</dbReference>
<comment type="cofactor">
    <cofactor evidence="11">
        <name>Zn(2+)</name>
        <dbReference type="ChEBI" id="CHEBI:29105"/>
    </cofactor>
</comment>
<sequence length="181" mass="20076">MPKRQFVLLDRDGTIIVERHYLSDPDLVELLPGAAEGLRRLQNMRFGLVVVTNQSGLSRGYFTETQLARIHQRMNALLKAEHVILDGIYICPHRPEDRCSCRKPEPGLVFAAAAEMDFEPSECLVIGDKPSDIGLGQRIGATTLLVRTGYGNQTVNGTTCQPNYIADDLNEASQIIRGLLK</sequence>
<dbReference type="InterPro" id="IPR023214">
    <property type="entry name" value="HAD_sf"/>
</dbReference>
<keyword evidence="13" id="KW-1185">Reference proteome</keyword>
<feature type="binding site" evidence="11">
    <location>
        <position position="101"/>
    </location>
    <ligand>
        <name>Zn(2+)</name>
        <dbReference type="ChEBI" id="CHEBI:29105"/>
    </ligand>
</feature>
<feature type="site" description="Stabilizes the phosphoryl group" evidence="10">
    <location>
        <position position="103"/>
    </location>
</feature>
<evidence type="ECO:0000256" key="9">
    <source>
        <dbReference type="PIRSR" id="PIRSR004682-2"/>
    </source>
</evidence>
<feature type="active site" description="Proton donor" evidence="8">
    <location>
        <position position="12"/>
    </location>
</feature>
<feature type="binding site" evidence="11">
    <location>
        <position position="99"/>
    </location>
    <ligand>
        <name>Zn(2+)</name>
        <dbReference type="ChEBI" id="CHEBI:29105"/>
    </ligand>
</feature>
<evidence type="ECO:0000256" key="4">
    <source>
        <dbReference type="ARBA" id="ARBA00022801"/>
    </source>
</evidence>
<organism evidence="12">
    <name type="scientific">Vecturithrix granuli</name>
    <dbReference type="NCBI Taxonomy" id="1499967"/>
    <lineage>
        <taxon>Bacteria</taxon>
        <taxon>Candidatus Moduliflexota</taxon>
        <taxon>Candidatus Vecturitrichia</taxon>
        <taxon>Candidatus Vecturitrichales</taxon>
        <taxon>Candidatus Vecturitrichaceae</taxon>
        <taxon>Candidatus Vecturithrix</taxon>
    </lineage>
</organism>
<dbReference type="InterPro" id="IPR036412">
    <property type="entry name" value="HAD-like_sf"/>
</dbReference>
<dbReference type="AlphaFoldDB" id="A0A081C788"/>
<keyword evidence="11" id="KW-0460">Magnesium</keyword>
<keyword evidence="3 11" id="KW-0479">Metal-binding</keyword>
<feature type="binding site" evidence="9">
    <location>
        <begin position="10"/>
        <end position="12"/>
    </location>
    <ligand>
        <name>substrate</name>
    </ligand>
</feature>
<feature type="binding site" evidence="11">
    <location>
        <position position="91"/>
    </location>
    <ligand>
        <name>Zn(2+)</name>
        <dbReference type="ChEBI" id="CHEBI:29105"/>
    </ligand>
</feature>
<dbReference type="PIRSF" id="PIRSF004682">
    <property type="entry name" value="GmhB"/>
    <property type="match status" value="1"/>
</dbReference>
<evidence type="ECO:0000256" key="8">
    <source>
        <dbReference type="PIRSR" id="PIRSR004682-1"/>
    </source>
</evidence>
<dbReference type="HOGENOM" id="CLU_085077_2_1_0"/>
<accession>A0A081C788</accession>
<feature type="binding site" evidence="11">
    <location>
        <position position="128"/>
    </location>
    <ligand>
        <name>Mg(2+)</name>
        <dbReference type="ChEBI" id="CHEBI:18420"/>
    </ligand>
</feature>
<feature type="site" description="Contributes to substrate recognition" evidence="10">
    <location>
        <position position="102"/>
    </location>
</feature>
<dbReference type="Proteomes" id="UP000030661">
    <property type="component" value="Unassembled WGS sequence"/>
</dbReference>
<feature type="binding site" evidence="11">
    <location>
        <position position="10"/>
    </location>
    <ligand>
        <name>Mg(2+)</name>
        <dbReference type="ChEBI" id="CHEBI:18420"/>
    </ligand>
</feature>
<evidence type="ECO:0000313" key="13">
    <source>
        <dbReference type="Proteomes" id="UP000030661"/>
    </source>
</evidence>
<dbReference type="GO" id="GO:0005737">
    <property type="term" value="C:cytoplasm"/>
    <property type="evidence" value="ECO:0007669"/>
    <property type="project" value="UniProtKB-SubCell"/>
</dbReference>
<protein>
    <recommendedName>
        <fullName evidence="6 7">D,D-heptose 1,7-bisphosphate phosphatase</fullName>
        <ecNumber evidence="7">3.1.3.-</ecNumber>
    </recommendedName>
</protein>
<evidence type="ECO:0000256" key="10">
    <source>
        <dbReference type="PIRSR" id="PIRSR004682-3"/>
    </source>
</evidence>
<evidence type="ECO:0000256" key="7">
    <source>
        <dbReference type="PIRNR" id="PIRNR004682"/>
    </source>
</evidence>
<comment type="cofactor">
    <cofactor evidence="11">
        <name>Mg(2+)</name>
        <dbReference type="ChEBI" id="CHEBI:18420"/>
    </cofactor>
</comment>
<keyword evidence="2 7" id="KW-0963">Cytoplasm</keyword>
<keyword evidence="5 7" id="KW-0119">Carbohydrate metabolism</keyword>
<evidence type="ECO:0000256" key="1">
    <source>
        <dbReference type="ARBA" id="ARBA00004496"/>
    </source>
</evidence>
<dbReference type="Gene3D" id="3.40.50.1000">
    <property type="entry name" value="HAD superfamily/HAD-like"/>
    <property type="match status" value="1"/>
</dbReference>
<dbReference type="STRING" id="1499967.U27_00340"/>
<name>A0A081C788_VECG1</name>
<dbReference type="Pfam" id="PF13242">
    <property type="entry name" value="Hydrolase_like"/>
    <property type="match status" value="1"/>
</dbReference>
<keyword evidence="11" id="KW-0862">Zinc</keyword>
<dbReference type="InterPro" id="IPR004446">
    <property type="entry name" value="Heptose_bisP_phosphatase"/>
</dbReference>
<dbReference type="InterPro" id="IPR006543">
    <property type="entry name" value="Histidinol-phos"/>
</dbReference>
<dbReference type="GO" id="GO:0016791">
    <property type="term" value="F:phosphatase activity"/>
    <property type="evidence" value="ECO:0007669"/>
    <property type="project" value="InterPro"/>
</dbReference>
<evidence type="ECO:0000256" key="11">
    <source>
        <dbReference type="PIRSR" id="PIRSR004682-4"/>
    </source>
</evidence>
<dbReference type="PANTHER" id="PTHR42891">
    <property type="entry name" value="D-GLYCERO-BETA-D-MANNO-HEPTOSE-1,7-BISPHOSPHATE 7-PHOSPHATASE"/>
    <property type="match status" value="1"/>
</dbReference>
<feature type="active site" description="Nucleophile" evidence="8">
    <location>
        <position position="10"/>
    </location>
</feature>
<feature type="binding site" evidence="9">
    <location>
        <begin position="52"/>
        <end position="55"/>
    </location>
    <ligand>
        <name>substrate</name>
    </ligand>
</feature>
<comment type="similarity">
    <text evidence="7">Belongs to the gmhB family.</text>
</comment>
<feature type="site" description="Stabilizes the phosphoryl group" evidence="10">
    <location>
        <position position="52"/>
    </location>
</feature>
<evidence type="ECO:0000256" key="3">
    <source>
        <dbReference type="ARBA" id="ARBA00022723"/>
    </source>
</evidence>
<feature type="binding site" evidence="11">
    <location>
        <position position="93"/>
    </location>
    <ligand>
        <name>Zn(2+)</name>
        <dbReference type="ChEBI" id="CHEBI:29105"/>
    </ligand>
</feature>